<evidence type="ECO:0000256" key="2">
    <source>
        <dbReference type="ARBA" id="ARBA00022801"/>
    </source>
</evidence>
<dbReference type="PANTHER" id="PTHR43046:SF2">
    <property type="entry name" value="8-OXO-DGTP DIPHOSPHATASE-RELATED"/>
    <property type="match status" value="1"/>
</dbReference>
<dbReference type="InterPro" id="IPR000086">
    <property type="entry name" value="NUDIX_hydrolase_dom"/>
</dbReference>
<dbReference type="PROSITE" id="PS51462">
    <property type="entry name" value="NUDIX"/>
    <property type="match status" value="1"/>
</dbReference>
<dbReference type="Gene3D" id="3.90.79.10">
    <property type="entry name" value="Nucleoside Triphosphate Pyrophosphohydrolase"/>
    <property type="match status" value="1"/>
</dbReference>
<dbReference type="Proteomes" id="UP000052946">
    <property type="component" value="Unassembled WGS sequence"/>
</dbReference>
<accession>A0A0U9HZ41</accession>
<protein>
    <submittedName>
        <fullName evidence="4">RNA pyrophosphohydrolase</fullName>
    </submittedName>
</protein>
<dbReference type="OrthoDB" id="9804563at2"/>
<dbReference type="GO" id="GO:0016787">
    <property type="term" value="F:hydrolase activity"/>
    <property type="evidence" value="ECO:0007669"/>
    <property type="project" value="UniProtKB-KW"/>
</dbReference>
<evidence type="ECO:0000256" key="1">
    <source>
        <dbReference type="ARBA" id="ARBA00001946"/>
    </source>
</evidence>
<comment type="cofactor">
    <cofactor evidence="1">
        <name>Mg(2+)</name>
        <dbReference type="ChEBI" id="CHEBI:18420"/>
    </cofactor>
</comment>
<dbReference type="AlphaFoldDB" id="A0A0U9HZ41"/>
<gene>
    <name evidence="4" type="ORF">OPHB3_1570</name>
</gene>
<dbReference type="CDD" id="cd02883">
    <property type="entry name" value="NUDIX_Hydrolase"/>
    <property type="match status" value="1"/>
</dbReference>
<evidence type="ECO:0000313" key="5">
    <source>
        <dbReference type="Proteomes" id="UP000052946"/>
    </source>
</evidence>
<organism evidence="4 5">
    <name type="scientific">Oceanobacillus picturae</name>
    <dbReference type="NCBI Taxonomy" id="171693"/>
    <lineage>
        <taxon>Bacteria</taxon>
        <taxon>Bacillati</taxon>
        <taxon>Bacillota</taxon>
        <taxon>Bacilli</taxon>
        <taxon>Bacillales</taxon>
        <taxon>Bacillaceae</taxon>
        <taxon>Oceanobacillus</taxon>
    </lineage>
</organism>
<reference evidence="4 5" key="2">
    <citation type="journal article" date="2016" name="Genome Announc.">
        <title>Draft Genome Sequence of Oceanobacillus picturae Heshi-B3, Isolated from Fermented Rice Bran in a Traditional Japanese Seafood Dish.</title>
        <authorList>
            <person name="Akuzawa S."/>
            <person name="Nagaoka J."/>
            <person name="Kanekatsu M."/>
            <person name="Kanesaki Y."/>
            <person name="Suzuki T."/>
        </authorList>
    </citation>
    <scope>NUCLEOTIDE SEQUENCE [LARGE SCALE GENOMIC DNA]</scope>
    <source>
        <strain evidence="4 5">Heshi-B3</strain>
    </source>
</reference>
<dbReference type="PROSITE" id="PS00893">
    <property type="entry name" value="NUDIX_BOX"/>
    <property type="match status" value="1"/>
</dbReference>
<evidence type="ECO:0000259" key="3">
    <source>
        <dbReference type="PROSITE" id="PS51462"/>
    </source>
</evidence>
<evidence type="ECO:0000313" key="4">
    <source>
        <dbReference type="EMBL" id="GAQ17645.1"/>
    </source>
</evidence>
<reference evidence="5" key="1">
    <citation type="submission" date="2015-07" db="EMBL/GenBank/DDBJ databases">
        <title>Draft Genome Sequence of Oceanobacillus picturae Heshi-B3 that Was Isolated from Fermented Rice Bran with Aging Salted Mackerel, Which Was Named Heshiko as Traditional Fermented Seafood in Japan.</title>
        <authorList>
            <person name="Akuzawa S."/>
            <person name="Nakagawa J."/>
            <person name="Kanekatsu T."/>
            <person name="Kanesaki Y."/>
            <person name="Suzuki T."/>
        </authorList>
    </citation>
    <scope>NUCLEOTIDE SEQUENCE [LARGE SCALE GENOMIC DNA]</scope>
    <source>
        <strain evidence="5">Heshi-B3</strain>
    </source>
</reference>
<name>A0A0U9HZ41_9BACI</name>
<dbReference type="RefSeq" id="WP_058949941.1">
    <property type="nucleotide sequence ID" value="NZ_BBXV01000017.1"/>
</dbReference>
<comment type="caution">
    <text evidence="4">The sequence shown here is derived from an EMBL/GenBank/DDBJ whole genome shotgun (WGS) entry which is preliminary data.</text>
</comment>
<dbReference type="InterPro" id="IPR020084">
    <property type="entry name" value="NUDIX_hydrolase_CS"/>
</dbReference>
<dbReference type="PANTHER" id="PTHR43046">
    <property type="entry name" value="GDP-MANNOSE MANNOSYL HYDROLASE"/>
    <property type="match status" value="1"/>
</dbReference>
<feature type="domain" description="Nudix hydrolase" evidence="3">
    <location>
        <begin position="3"/>
        <end position="132"/>
    </location>
</feature>
<dbReference type="Pfam" id="PF00293">
    <property type="entry name" value="NUDIX"/>
    <property type="match status" value="1"/>
</dbReference>
<dbReference type="SUPFAM" id="SSF55811">
    <property type="entry name" value="Nudix"/>
    <property type="match status" value="1"/>
</dbReference>
<dbReference type="InterPro" id="IPR015797">
    <property type="entry name" value="NUDIX_hydrolase-like_dom_sf"/>
</dbReference>
<proteinExistence type="predicted"/>
<dbReference type="EMBL" id="BBXV01000017">
    <property type="protein sequence ID" value="GAQ17645.1"/>
    <property type="molecule type" value="Genomic_DNA"/>
</dbReference>
<sequence>METWEGAAGVCLNENNELLMVLQGKEEEKKTWSVPSGGKEEGETFASCCLREVWEETGYRAEIIEELMVKKAKIEGIPIQVEVHYFAVNIIGGDLIIQDPDYLIHDIAWKSREELEALEISFPEDREFLLRFMR</sequence>
<keyword evidence="2 4" id="KW-0378">Hydrolase</keyword>